<evidence type="ECO:0000313" key="2">
    <source>
        <dbReference type="Proteomes" id="UP000267251"/>
    </source>
</evidence>
<dbReference type="Proteomes" id="UP000267251">
    <property type="component" value="Unassembled WGS sequence"/>
</dbReference>
<gene>
    <name evidence="1" type="ORF">BJ684DRAFT_20468</name>
</gene>
<organism evidence="1 2">
    <name type="scientific">Piptocephalis cylindrospora</name>
    <dbReference type="NCBI Taxonomy" id="1907219"/>
    <lineage>
        <taxon>Eukaryota</taxon>
        <taxon>Fungi</taxon>
        <taxon>Fungi incertae sedis</taxon>
        <taxon>Zoopagomycota</taxon>
        <taxon>Zoopagomycotina</taxon>
        <taxon>Zoopagomycetes</taxon>
        <taxon>Zoopagales</taxon>
        <taxon>Piptocephalidaceae</taxon>
        <taxon>Piptocephalis</taxon>
    </lineage>
</organism>
<dbReference type="EMBL" id="KZ988132">
    <property type="protein sequence ID" value="RKP13017.1"/>
    <property type="molecule type" value="Genomic_DNA"/>
</dbReference>
<evidence type="ECO:0000313" key="1">
    <source>
        <dbReference type="EMBL" id="RKP13017.1"/>
    </source>
</evidence>
<reference evidence="2" key="1">
    <citation type="journal article" date="2018" name="Nat. Microbiol.">
        <title>Leveraging single-cell genomics to expand the fungal tree of life.</title>
        <authorList>
            <person name="Ahrendt S.R."/>
            <person name="Quandt C.A."/>
            <person name="Ciobanu D."/>
            <person name="Clum A."/>
            <person name="Salamov A."/>
            <person name="Andreopoulos B."/>
            <person name="Cheng J.F."/>
            <person name="Woyke T."/>
            <person name="Pelin A."/>
            <person name="Henrissat B."/>
            <person name="Reynolds N.K."/>
            <person name="Benny G.L."/>
            <person name="Smith M.E."/>
            <person name="James T.Y."/>
            <person name="Grigoriev I.V."/>
        </authorList>
    </citation>
    <scope>NUCLEOTIDE SEQUENCE [LARGE SCALE GENOMIC DNA]</scope>
</reference>
<sequence length="184" mass="20451">MQGMGKGKRDTGIRLFLVLGEIPIEFDDAYRVRVSEAVWHCDGVYLLSLSSIPSKPEQHSLKLSQSMEAKWHELCQSGADIIRATTLEADPVQKGMVELKDILQQLKELLLQAYEQSDLSKVFTATKGSTVDPQKLLQEYDDALVVLTTIVHTLEVEATGVSSSHRILFASLWSINLPTVLPDT</sequence>
<proteinExistence type="predicted"/>
<accession>A0A4P9Y2F4</accession>
<keyword evidence="2" id="KW-1185">Reference proteome</keyword>
<protein>
    <submittedName>
        <fullName evidence="1">Uncharacterized protein</fullName>
    </submittedName>
</protein>
<name>A0A4P9Y2F4_9FUNG</name>
<dbReference type="AlphaFoldDB" id="A0A4P9Y2F4"/>